<dbReference type="Proteomes" id="UP001172101">
    <property type="component" value="Unassembled WGS sequence"/>
</dbReference>
<evidence type="ECO:0000313" key="7">
    <source>
        <dbReference type="Proteomes" id="UP001172101"/>
    </source>
</evidence>
<evidence type="ECO:0000256" key="4">
    <source>
        <dbReference type="ARBA" id="ARBA00023157"/>
    </source>
</evidence>
<evidence type="ECO:0000256" key="1">
    <source>
        <dbReference type="ARBA" id="ARBA00004613"/>
    </source>
</evidence>
<dbReference type="GeneID" id="85325061"/>
<keyword evidence="7" id="KW-1185">Reference proteome</keyword>
<comment type="subcellular location">
    <subcellularLocation>
        <location evidence="1">Secreted</location>
    </subcellularLocation>
</comment>
<accession>A0AA40E431</accession>
<evidence type="ECO:0000256" key="3">
    <source>
        <dbReference type="ARBA" id="ARBA00022729"/>
    </source>
</evidence>
<keyword evidence="3" id="KW-0732">Signal</keyword>
<organism evidence="6 7">
    <name type="scientific">Lasiosphaeria miniovina</name>
    <dbReference type="NCBI Taxonomy" id="1954250"/>
    <lineage>
        <taxon>Eukaryota</taxon>
        <taxon>Fungi</taxon>
        <taxon>Dikarya</taxon>
        <taxon>Ascomycota</taxon>
        <taxon>Pezizomycotina</taxon>
        <taxon>Sordariomycetes</taxon>
        <taxon>Sordariomycetidae</taxon>
        <taxon>Sordariales</taxon>
        <taxon>Lasiosphaeriaceae</taxon>
        <taxon>Lasiosphaeria</taxon>
    </lineage>
</organism>
<keyword evidence="2" id="KW-0964">Secreted</keyword>
<dbReference type="GO" id="GO:0005576">
    <property type="term" value="C:extracellular region"/>
    <property type="evidence" value="ECO:0007669"/>
    <property type="project" value="UniProtKB-SubCell"/>
</dbReference>
<dbReference type="InterPro" id="IPR032382">
    <property type="entry name" value="AltA1"/>
</dbReference>
<protein>
    <recommendedName>
        <fullName evidence="5">AA1-like domain-containing protein</fullName>
    </recommendedName>
</protein>
<dbReference type="AlphaFoldDB" id="A0AA40E431"/>
<sequence>MRVRLTVAQQDNSRRSAEAQPRFQVSVYRLSRKAKIDMLAFLPLALLLSLAAAAGPVANRGHDGDGHGDDRCGAKPSRDGQCWKDMLKLQWTVHGFDYHASYVFSTPAHQNSWGYASFNLTSNAVPSYTAACTASSSQLSSFFYGIVVYKCVLPATAPAGAAASFRFNSLTGELDIDQTVVCREKNTQASFTASGSTNLTLSCTDTRTVNQNWTIGEIYSDEEIKCAPVDVTFRPSQVVA</sequence>
<gene>
    <name evidence="6" type="ORF">B0T26DRAFT_706115</name>
</gene>
<proteinExistence type="predicted"/>
<name>A0AA40E431_9PEZI</name>
<comment type="caution">
    <text evidence="6">The sequence shown here is derived from an EMBL/GenBank/DDBJ whole genome shotgun (WGS) entry which is preliminary data.</text>
</comment>
<keyword evidence="4" id="KW-1015">Disulfide bond</keyword>
<evidence type="ECO:0000259" key="5">
    <source>
        <dbReference type="Pfam" id="PF16541"/>
    </source>
</evidence>
<dbReference type="RefSeq" id="XP_060299230.1">
    <property type="nucleotide sequence ID" value="XM_060441791.1"/>
</dbReference>
<dbReference type="EMBL" id="JAUIRO010000003">
    <property type="protein sequence ID" value="KAK0723306.1"/>
    <property type="molecule type" value="Genomic_DNA"/>
</dbReference>
<evidence type="ECO:0000313" key="6">
    <source>
        <dbReference type="EMBL" id="KAK0723306.1"/>
    </source>
</evidence>
<reference evidence="6" key="1">
    <citation type="submission" date="2023-06" db="EMBL/GenBank/DDBJ databases">
        <title>Genome-scale phylogeny and comparative genomics of the fungal order Sordariales.</title>
        <authorList>
            <consortium name="Lawrence Berkeley National Laboratory"/>
            <person name="Hensen N."/>
            <person name="Bonometti L."/>
            <person name="Westerberg I."/>
            <person name="Brannstrom I.O."/>
            <person name="Guillou S."/>
            <person name="Cros-Aarteil S."/>
            <person name="Calhoun S."/>
            <person name="Haridas S."/>
            <person name="Kuo A."/>
            <person name="Mondo S."/>
            <person name="Pangilinan J."/>
            <person name="Riley R."/>
            <person name="LaButti K."/>
            <person name="Andreopoulos B."/>
            <person name="Lipzen A."/>
            <person name="Chen C."/>
            <person name="Yanf M."/>
            <person name="Daum C."/>
            <person name="Ng V."/>
            <person name="Clum A."/>
            <person name="Steindorff A."/>
            <person name="Ohm R."/>
            <person name="Martin F."/>
            <person name="Silar P."/>
            <person name="Natvig D."/>
            <person name="Lalanne C."/>
            <person name="Gautier V."/>
            <person name="Ament-velasquez S.L."/>
            <person name="Kruys A."/>
            <person name="Hutchinson M.I."/>
            <person name="Powell A.J."/>
            <person name="Barry K."/>
            <person name="Miller A.N."/>
            <person name="Grigoriev I.V."/>
            <person name="Debuchy R."/>
            <person name="Gladieux P."/>
            <person name="Thoren M.H."/>
            <person name="Johannesson H."/>
        </authorList>
    </citation>
    <scope>NUCLEOTIDE SEQUENCE</scope>
    <source>
        <strain evidence="6">SMH2392-1A</strain>
    </source>
</reference>
<feature type="domain" description="AA1-like" evidence="5">
    <location>
        <begin position="95"/>
        <end position="226"/>
    </location>
</feature>
<evidence type="ECO:0000256" key="2">
    <source>
        <dbReference type="ARBA" id="ARBA00022525"/>
    </source>
</evidence>
<dbReference type="Pfam" id="PF16541">
    <property type="entry name" value="AltA1"/>
    <property type="match status" value="1"/>
</dbReference>